<dbReference type="EMBL" id="CP015449">
    <property type="protein sequence ID" value="AWH93096.1"/>
    <property type="molecule type" value="Genomic_DNA"/>
</dbReference>
<dbReference type="KEGG" id="dlu:A6035_13975"/>
<reference evidence="2 4" key="1">
    <citation type="submission" date="2016-04" db="EMBL/GenBank/DDBJ databases">
        <title>Complete genome sequence of Dietzia lutea YIM 80766T, a strain isolated from desert soil in Egypt.</title>
        <authorList>
            <person name="Zhao J."/>
            <person name="Hu B."/>
            <person name="Geng S."/>
            <person name="Nie Y."/>
            <person name="Tang Y."/>
        </authorList>
    </citation>
    <scope>NUCLEOTIDE SEQUENCE [LARGE SCALE GENOMIC DNA]</scope>
    <source>
        <strain evidence="2 4">YIM 80766</strain>
    </source>
</reference>
<protein>
    <recommendedName>
        <fullName evidence="1">VOC domain-containing protein</fullName>
    </recommendedName>
</protein>
<dbReference type="Gene3D" id="3.10.180.10">
    <property type="entry name" value="2,3-Dihydroxybiphenyl 1,2-Dioxygenase, domain 1"/>
    <property type="match status" value="1"/>
</dbReference>
<dbReference type="KEGG" id="dlu:A6035_13850"/>
<feature type="domain" description="VOC" evidence="1">
    <location>
        <begin position="22"/>
        <end position="164"/>
    </location>
</feature>
<dbReference type="Pfam" id="PF13669">
    <property type="entry name" value="Glyoxalase_4"/>
    <property type="match status" value="1"/>
</dbReference>
<keyword evidence="4" id="KW-1185">Reference proteome</keyword>
<organism evidence="2 4">
    <name type="scientific">Dietzia lutea</name>
    <dbReference type="NCBI Taxonomy" id="546160"/>
    <lineage>
        <taxon>Bacteria</taxon>
        <taxon>Bacillati</taxon>
        <taxon>Actinomycetota</taxon>
        <taxon>Actinomycetes</taxon>
        <taxon>Mycobacteriales</taxon>
        <taxon>Dietziaceae</taxon>
        <taxon>Dietzia</taxon>
    </lineage>
</organism>
<dbReference type="AlphaFoldDB" id="A0A2S1R9Y9"/>
<evidence type="ECO:0000313" key="2">
    <source>
        <dbReference type="EMBL" id="AWH93074.1"/>
    </source>
</evidence>
<dbReference type="EMBL" id="CP015449">
    <property type="protein sequence ID" value="AWH93074.1"/>
    <property type="molecule type" value="Genomic_DNA"/>
</dbReference>
<dbReference type="Proteomes" id="UP000244928">
    <property type="component" value="Chromosome"/>
</dbReference>
<dbReference type="InterPro" id="IPR029068">
    <property type="entry name" value="Glyas_Bleomycin-R_OHBP_Dase"/>
</dbReference>
<evidence type="ECO:0000313" key="3">
    <source>
        <dbReference type="EMBL" id="AWH93096.1"/>
    </source>
</evidence>
<accession>A0A2S1R9Y9</accession>
<dbReference type="RefSeq" id="WP_159149227.1">
    <property type="nucleotide sequence ID" value="NZ_CP015449.1"/>
</dbReference>
<name>A0A2S1R9Y9_9ACTN</name>
<proteinExistence type="predicted"/>
<evidence type="ECO:0000313" key="4">
    <source>
        <dbReference type="Proteomes" id="UP000244928"/>
    </source>
</evidence>
<dbReference type="SUPFAM" id="SSF54593">
    <property type="entry name" value="Glyoxalase/Bleomycin resistance protein/Dihydroxybiphenyl dioxygenase"/>
    <property type="match status" value="1"/>
</dbReference>
<dbReference type="PROSITE" id="PS51819">
    <property type="entry name" value="VOC"/>
    <property type="match status" value="1"/>
</dbReference>
<dbReference type="InterPro" id="IPR037523">
    <property type="entry name" value="VOC_core"/>
</dbReference>
<evidence type="ECO:0000259" key="1">
    <source>
        <dbReference type="PROSITE" id="PS51819"/>
    </source>
</evidence>
<dbReference type="OrthoDB" id="9792173at2"/>
<gene>
    <name evidence="2" type="ORF">A6035_13850</name>
    <name evidence="3" type="ORF">A6035_13975</name>
</gene>
<sequence>MSEPDHGDPAGRGVGGAYPDGVVVQVAYLVEDLRQAALEFSRLTGAGPFFVVDHVATEWMFHPYRGADGAVEAVVDQSVAMGQWGPVQVELIEYHRLEPETVRAAFTAPGMGPHHVAWIVSDLDAEIERLAAAGATPIVEGATRQVRFAFFAQPGGGVLECYQRDRPILDMYAMVRDAAAGWDGSDPVRSLR</sequence>